<name>A0ABT2MRF0_9CYAN</name>
<keyword evidence="6" id="KW-0408">Iron</keyword>
<dbReference type="PANTHER" id="PTHR12907">
    <property type="entry name" value="EGL NINE HOMOLOG-RELATED"/>
    <property type="match status" value="1"/>
</dbReference>
<keyword evidence="9" id="KW-1185">Reference proteome</keyword>
<dbReference type="InterPro" id="IPR044862">
    <property type="entry name" value="Pro_4_hyd_alph_FE2OG_OXY"/>
</dbReference>
<evidence type="ECO:0000256" key="2">
    <source>
        <dbReference type="ARBA" id="ARBA00022723"/>
    </source>
</evidence>
<keyword evidence="2" id="KW-0479">Metal-binding</keyword>
<comment type="cofactor">
    <cofactor evidence="1">
        <name>L-ascorbate</name>
        <dbReference type="ChEBI" id="CHEBI:38290"/>
    </cofactor>
</comment>
<organism evidence="8 9">
    <name type="scientific">Laspinema palackyanum D2a</name>
    <dbReference type="NCBI Taxonomy" id="2953684"/>
    <lineage>
        <taxon>Bacteria</taxon>
        <taxon>Bacillati</taxon>
        <taxon>Cyanobacteriota</taxon>
        <taxon>Cyanophyceae</taxon>
        <taxon>Oscillatoriophycideae</taxon>
        <taxon>Oscillatoriales</taxon>
        <taxon>Laspinemataceae</taxon>
        <taxon>Laspinema</taxon>
        <taxon>Laspinema palackyanum</taxon>
    </lineage>
</organism>
<evidence type="ECO:0000313" key="8">
    <source>
        <dbReference type="EMBL" id="MCT7966126.1"/>
    </source>
</evidence>
<evidence type="ECO:0000256" key="1">
    <source>
        <dbReference type="ARBA" id="ARBA00001961"/>
    </source>
</evidence>
<evidence type="ECO:0000313" key="9">
    <source>
        <dbReference type="Proteomes" id="UP001525890"/>
    </source>
</evidence>
<sequence length="302" mass="34466">MTSNITETETVHVMLLIAGGHQCELSLAADAPLLQDILEAIALRSHPERSQPNKLFQIPMEDGGPTLYFPSRSIVAIATDPPVPLPEIAPEPEPIQRSAATTPPILIKSRFLKIQNFLSEAENQRILNYVIDNQREFEDSKVGIDDPTYRKSKIFYYFEEFGDLIRERIKQNLPQVRENLGIPPFEIAEIESQITAHNDGHYYKAHNDNGDEVTATRTISYIYYFHREPKPFSGGELRMYDTWKLGETTYSLAETYTDIPPTNNSIVFFVSNCCHEVRPIICPSKDFKNSRFTLNGWIRKVG</sequence>
<accession>A0ABT2MRF0</accession>
<dbReference type="InterPro" id="IPR005123">
    <property type="entry name" value="Oxoglu/Fe-dep_dioxygenase_dom"/>
</dbReference>
<reference evidence="8 9" key="1">
    <citation type="journal article" date="2022" name="Front. Microbiol.">
        <title>High genomic differentiation and limited gene flow indicate recent cryptic speciation within the genus Laspinema (cyanobacteria).</title>
        <authorList>
            <person name="Stanojkovic A."/>
            <person name="Skoupy S."/>
            <person name="Skaloud P."/>
            <person name="Dvorak P."/>
        </authorList>
    </citation>
    <scope>NUCLEOTIDE SEQUENCE [LARGE SCALE GENOMIC DNA]</scope>
    <source>
        <strain evidence="8 9">D2a</strain>
    </source>
</reference>
<feature type="domain" description="Fe2OG dioxygenase" evidence="7">
    <location>
        <begin position="184"/>
        <end position="300"/>
    </location>
</feature>
<gene>
    <name evidence="8" type="ORF">NG799_07250</name>
</gene>
<evidence type="ECO:0000256" key="5">
    <source>
        <dbReference type="ARBA" id="ARBA00023002"/>
    </source>
</evidence>
<keyword evidence="3" id="KW-0847">Vitamin C</keyword>
<dbReference type="EMBL" id="JAMXFF010000008">
    <property type="protein sequence ID" value="MCT7966126.1"/>
    <property type="molecule type" value="Genomic_DNA"/>
</dbReference>
<evidence type="ECO:0000256" key="4">
    <source>
        <dbReference type="ARBA" id="ARBA00022964"/>
    </source>
</evidence>
<keyword evidence="4" id="KW-0223">Dioxygenase</keyword>
<comment type="caution">
    <text evidence="8">The sequence shown here is derived from an EMBL/GenBank/DDBJ whole genome shotgun (WGS) entry which is preliminary data.</text>
</comment>
<proteinExistence type="predicted"/>
<dbReference type="Proteomes" id="UP001525890">
    <property type="component" value="Unassembled WGS sequence"/>
</dbReference>
<evidence type="ECO:0000256" key="3">
    <source>
        <dbReference type="ARBA" id="ARBA00022896"/>
    </source>
</evidence>
<dbReference type="Gene3D" id="2.60.120.620">
    <property type="entry name" value="q2cbj1_9rhob like domain"/>
    <property type="match status" value="1"/>
</dbReference>
<keyword evidence="5" id="KW-0560">Oxidoreductase</keyword>
<dbReference type="Pfam" id="PF13640">
    <property type="entry name" value="2OG-FeII_Oxy_3"/>
    <property type="match status" value="1"/>
</dbReference>
<dbReference type="InterPro" id="IPR051559">
    <property type="entry name" value="HIF_prolyl_hydroxylases"/>
</dbReference>
<dbReference type="PROSITE" id="PS51471">
    <property type="entry name" value="FE2OG_OXY"/>
    <property type="match status" value="1"/>
</dbReference>
<evidence type="ECO:0000259" key="7">
    <source>
        <dbReference type="PROSITE" id="PS51471"/>
    </source>
</evidence>
<dbReference type="PANTHER" id="PTHR12907:SF26">
    <property type="entry name" value="HIF PROLYL HYDROXYLASE, ISOFORM C"/>
    <property type="match status" value="1"/>
</dbReference>
<protein>
    <submittedName>
        <fullName evidence="8">2OG-Fe(II) oxygenase</fullName>
    </submittedName>
</protein>
<evidence type="ECO:0000256" key="6">
    <source>
        <dbReference type="ARBA" id="ARBA00023004"/>
    </source>
</evidence>
<dbReference type="InterPro" id="IPR006620">
    <property type="entry name" value="Pro_4_hyd_alph"/>
</dbReference>
<dbReference type="RefSeq" id="WP_368005776.1">
    <property type="nucleotide sequence ID" value="NZ_JAMXFF010000008.1"/>
</dbReference>
<dbReference type="SMART" id="SM00702">
    <property type="entry name" value="P4Hc"/>
    <property type="match status" value="1"/>
</dbReference>